<dbReference type="EC" id="2.3.-.-" evidence="4"/>
<evidence type="ECO:0000259" key="3">
    <source>
        <dbReference type="Pfam" id="PF01757"/>
    </source>
</evidence>
<organism evidence="4 5">
    <name type="scientific">Novosphingobium aquiterrae</name>
    <dbReference type="NCBI Taxonomy" id="624388"/>
    <lineage>
        <taxon>Bacteria</taxon>
        <taxon>Pseudomonadati</taxon>
        <taxon>Pseudomonadota</taxon>
        <taxon>Alphaproteobacteria</taxon>
        <taxon>Sphingomonadales</taxon>
        <taxon>Sphingomonadaceae</taxon>
        <taxon>Novosphingobium</taxon>
    </lineage>
</organism>
<dbReference type="Proteomes" id="UP001589943">
    <property type="component" value="Unassembled WGS sequence"/>
</dbReference>
<feature type="transmembrane region" description="Helical" evidence="2">
    <location>
        <begin position="150"/>
        <end position="168"/>
    </location>
</feature>
<dbReference type="PANTHER" id="PTHR23028:SF134">
    <property type="entry name" value="PUTATIVE (AFU_ORTHOLOGUE AFUA_4G08520)-RELATED"/>
    <property type="match status" value="1"/>
</dbReference>
<feature type="domain" description="Acyltransferase 3" evidence="3">
    <location>
        <begin position="7"/>
        <end position="289"/>
    </location>
</feature>
<keyword evidence="4" id="KW-0012">Acyltransferase</keyword>
<comment type="caution">
    <text evidence="4">The sequence shown here is derived from an EMBL/GenBank/DDBJ whole genome shotgun (WGS) entry which is preliminary data.</text>
</comment>
<dbReference type="Pfam" id="PF01757">
    <property type="entry name" value="Acyl_transf_3"/>
    <property type="match status" value="1"/>
</dbReference>
<feature type="transmembrane region" description="Helical" evidence="2">
    <location>
        <begin position="75"/>
        <end position="105"/>
    </location>
</feature>
<dbReference type="InterPro" id="IPR002656">
    <property type="entry name" value="Acyl_transf_3_dom"/>
</dbReference>
<accession>A0ABV6PPA5</accession>
<dbReference type="RefSeq" id="WP_379482261.1">
    <property type="nucleotide sequence ID" value="NZ_JBHLTL010000011.1"/>
</dbReference>
<sequence length="321" mass="34206">MTAMRLHGLDTLRGIAAIMVAAYHAELIVGGQRLFAHGYLAVDFFFALSGFVMARTYEGRFPSALAFGAMRMRRFAPVMACGSLFGFVALLAPAGLPMASFLALLSLLYIPWPRGDDGLFPGNPPQWSILFELVANVLHAAVLQRLGVRTVLALALACAVLLLAFAAAPDDPPFALFRTLMSYCLGIALYRLRRRLPRLPYLAAPLVLVGGVAAADLSPVLAWAFLFVAVPTSLISGLTGTRARPWLGALSFPLYAVHYPVLMLSRQFGLGSLAGLVAALGAAAAVTLLFERRALTQQQPAARPDGQRGGQPADDSLGQEA</sequence>
<name>A0ABV6PPA5_9SPHN</name>
<keyword evidence="2" id="KW-1133">Transmembrane helix</keyword>
<protein>
    <submittedName>
        <fullName evidence="4">Acyltransferase family protein</fullName>
        <ecNumber evidence="4">2.3.-.-</ecNumber>
    </submittedName>
</protein>
<keyword evidence="2" id="KW-0472">Membrane</keyword>
<feature type="transmembrane region" description="Helical" evidence="2">
    <location>
        <begin position="12"/>
        <end position="30"/>
    </location>
</feature>
<keyword evidence="2" id="KW-0812">Transmembrane</keyword>
<keyword evidence="4" id="KW-0808">Transferase</keyword>
<gene>
    <name evidence="4" type="ORF">ACFFF7_15605</name>
</gene>
<proteinExistence type="predicted"/>
<reference evidence="4 5" key="1">
    <citation type="submission" date="2024-09" db="EMBL/GenBank/DDBJ databases">
        <authorList>
            <person name="Sun Q."/>
            <person name="Mori K."/>
        </authorList>
    </citation>
    <scope>NUCLEOTIDE SEQUENCE [LARGE SCALE GENOMIC DNA]</scope>
    <source>
        <strain evidence="4 5">NCAIM B.02537</strain>
    </source>
</reference>
<dbReference type="InterPro" id="IPR050879">
    <property type="entry name" value="Acyltransferase_3"/>
</dbReference>
<feature type="region of interest" description="Disordered" evidence="1">
    <location>
        <begin position="297"/>
        <end position="321"/>
    </location>
</feature>
<keyword evidence="5" id="KW-1185">Reference proteome</keyword>
<feature type="transmembrane region" description="Helical" evidence="2">
    <location>
        <begin position="125"/>
        <end position="143"/>
    </location>
</feature>
<evidence type="ECO:0000256" key="1">
    <source>
        <dbReference type="SAM" id="MobiDB-lite"/>
    </source>
</evidence>
<dbReference type="GO" id="GO:0016746">
    <property type="term" value="F:acyltransferase activity"/>
    <property type="evidence" value="ECO:0007669"/>
    <property type="project" value="UniProtKB-KW"/>
</dbReference>
<feature type="transmembrane region" description="Helical" evidence="2">
    <location>
        <begin position="174"/>
        <end position="192"/>
    </location>
</feature>
<dbReference type="PANTHER" id="PTHR23028">
    <property type="entry name" value="ACETYLTRANSFERASE"/>
    <property type="match status" value="1"/>
</dbReference>
<evidence type="ECO:0000313" key="5">
    <source>
        <dbReference type="Proteomes" id="UP001589943"/>
    </source>
</evidence>
<feature type="transmembrane region" description="Helical" evidence="2">
    <location>
        <begin position="36"/>
        <end position="54"/>
    </location>
</feature>
<dbReference type="EMBL" id="JBHLTL010000011">
    <property type="protein sequence ID" value="MFC0590833.1"/>
    <property type="molecule type" value="Genomic_DNA"/>
</dbReference>
<feature type="transmembrane region" description="Helical" evidence="2">
    <location>
        <begin position="268"/>
        <end position="290"/>
    </location>
</feature>
<evidence type="ECO:0000313" key="4">
    <source>
        <dbReference type="EMBL" id="MFC0590833.1"/>
    </source>
</evidence>
<evidence type="ECO:0000256" key="2">
    <source>
        <dbReference type="SAM" id="Phobius"/>
    </source>
</evidence>